<feature type="region of interest" description="Disordered" evidence="1">
    <location>
        <begin position="137"/>
        <end position="377"/>
    </location>
</feature>
<name>A0A1U8B2B3_NELNU</name>
<feature type="region of interest" description="Disordered" evidence="1">
    <location>
        <begin position="666"/>
        <end position="709"/>
    </location>
</feature>
<gene>
    <name evidence="3" type="primary">LOC104610119</name>
</gene>
<feature type="compositionally biased region" description="Gly residues" evidence="1">
    <location>
        <begin position="77"/>
        <end position="86"/>
    </location>
</feature>
<dbReference type="OrthoDB" id="1927466at2759"/>
<dbReference type="OMA" id="NCKTKEQ"/>
<dbReference type="InterPro" id="IPR040412">
    <property type="entry name" value="At1g65710-like"/>
</dbReference>
<dbReference type="FunCoup" id="A0A1U8B2B3">
    <property type="interactions" value="453"/>
</dbReference>
<feature type="compositionally biased region" description="Polar residues" evidence="1">
    <location>
        <begin position="666"/>
        <end position="684"/>
    </location>
</feature>
<proteinExistence type="predicted"/>
<feature type="compositionally biased region" description="Polar residues" evidence="1">
    <location>
        <begin position="95"/>
        <end position="115"/>
    </location>
</feature>
<feature type="compositionally biased region" description="Low complexity" evidence="1">
    <location>
        <begin position="163"/>
        <end position="172"/>
    </location>
</feature>
<feature type="region of interest" description="Disordered" evidence="1">
    <location>
        <begin position="56"/>
        <end position="118"/>
    </location>
</feature>
<accession>A0A1U8B2B3</accession>
<evidence type="ECO:0000313" key="2">
    <source>
        <dbReference type="Proteomes" id="UP000189703"/>
    </source>
</evidence>
<feature type="compositionally biased region" description="Basic and acidic residues" evidence="1">
    <location>
        <begin position="448"/>
        <end position="473"/>
    </location>
</feature>
<feature type="compositionally biased region" description="Polar residues" evidence="1">
    <location>
        <begin position="268"/>
        <end position="278"/>
    </location>
</feature>
<evidence type="ECO:0000313" key="3">
    <source>
        <dbReference type="RefSeq" id="XP_010274904.1"/>
    </source>
</evidence>
<sequence>MGSCLSKKGSSQTVASSPPDPPCKPKPQEEVKEEQKMMVPPQAEEKVKKEIFVIKHRRSHERRTEEKGSAAAAAAAAGGGGCGGEVGNKKEESCNGINASNITANPTNNGGSTSGVAPVRTSCCTKEEVDAILIQCGRLSRSNSSKASASCDNGSNAHALGTSGSRKYSGSKRSYDFDHDDASARAADDNEYDDAEDEQERRRHRHRQRHQHRSRSSHRRTPSRDGDAEYKQRSGSRDRASSSSGEEKRRNSGSGRRVSRSPGRRSETPNAGTATPTTEKSRPARMVSVPASLSTRDRSNGGATASAAAVPEPATGIKRVSVKRSVEVGGGPRTAASPRSQSPANIRAANENAHHHNHPPQTPSLSRNSSRKAEHSPYRRIPMNEIDGNTLVNEQLLFRAQDAANNKVEKSKEAVEEGLIIKTSQFLSQMQKPDEKSNRVVELPQGANDRRENNPMSSRAKEGQQKIVEEQTEAKGIPAKANVVAVIVAATGDESQKPQTLTRSRSSRRSRDLDIALGFNPDSHLNPNSYTSLLLEDIQNFHQQNNNTVFSLPACVTKACSILEAVADLNSCSSSNLSCAAFSENKTSEADGSHRKNVSSDFHLGKRRMEAKEPILESEMVVRDDLTEPSLHKYVTVRRGVTGGEMEQQESSGSNSFVSHNWAASSWEPNSADSTERWTSQSSYGDEVVDKEREPSSLGSQKQALSDAAHGVVAGVRRFQHGRNDGYLPSATVGTAASM</sequence>
<feature type="compositionally biased region" description="Low complexity" evidence="1">
    <location>
        <begin position="301"/>
        <end position="316"/>
    </location>
</feature>
<organism evidence="2 3">
    <name type="scientific">Nelumbo nucifera</name>
    <name type="common">Sacred lotus</name>
    <dbReference type="NCBI Taxonomy" id="4432"/>
    <lineage>
        <taxon>Eukaryota</taxon>
        <taxon>Viridiplantae</taxon>
        <taxon>Streptophyta</taxon>
        <taxon>Embryophyta</taxon>
        <taxon>Tracheophyta</taxon>
        <taxon>Spermatophyta</taxon>
        <taxon>Magnoliopsida</taxon>
        <taxon>Proteales</taxon>
        <taxon>Nelumbonaceae</taxon>
        <taxon>Nelumbo</taxon>
    </lineage>
</organism>
<dbReference type="InParanoid" id="A0A1U8B2B3"/>
<dbReference type="eggNOG" id="ENOG502QUM1">
    <property type="taxonomic scope" value="Eukaryota"/>
</dbReference>
<feature type="compositionally biased region" description="Basic and acidic residues" evidence="1">
    <location>
        <begin position="173"/>
        <end position="188"/>
    </location>
</feature>
<feature type="compositionally biased region" description="Acidic residues" evidence="1">
    <location>
        <begin position="189"/>
        <end position="198"/>
    </location>
</feature>
<evidence type="ECO:0000256" key="1">
    <source>
        <dbReference type="SAM" id="MobiDB-lite"/>
    </source>
</evidence>
<dbReference type="Proteomes" id="UP000189703">
    <property type="component" value="Unplaced"/>
</dbReference>
<feature type="region of interest" description="Disordered" evidence="1">
    <location>
        <begin position="430"/>
        <end position="473"/>
    </location>
</feature>
<feature type="compositionally biased region" description="Basic and acidic residues" evidence="1">
    <location>
        <begin position="222"/>
        <end position="250"/>
    </location>
</feature>
<dbReference type="PANTHER" id="PTHR34367:SF1">
    <property type="entry name" value="OS04G0528600 PROTEIN"/>
    <property type="match status" value="1"/>
</dbReference>
<dbReference type="KEGG" id="nnu:104610119"/>
<dbReference type="AlphaFoldDB" id="A0A1U8B2B3"/>
<dbReference type="RefSeq" id="XP_010274904.1">
    <property type="nucleotide sequence ID" value="XM_010276602.2"/>
</dbReference>
<feature type="compositionally biased region" description="Low complexity" evidence="1">
    <location>
        <begin position="140"/>
        <end position="150"/>
    </location>
</feature>
<protein>
    <submittedName>
        <fullName evidence="3">Uncharacterized protein At1g65710-like</fullName>
    </submittedName>
</protein>
<feature type="compositionally biased region" description="Basic and acidic residues" evidence="1">
    <location>
        <begin position="26"/>
        <end position="36"/>
    </location>
</feature>
<keyword evidence="2" id="KW-1185">Reference proteome</keyword>
<feature type="region of interest" description="Disordered" evidence="1">
    <location>
        <begin position="1"/>
        <end position="44"/>
    </location>
</feature>
<reference evidence="3" key="1">
    <citation type="submission" date="2025-08" db="UniProtKB">
        <authorList>
            <consortium name="RefSeq"/>
        </authorList>
    </citation>
    <scope>IDENTIFICATION</scope>
</reference>
<dbReference type="PANTHER" id="PTHR34367">
    <property type="entry name" value="OS02G0734667 PROTEIN"/>
    <property type="match status" value="1"/>
</dbReference>
<dbReference type="GeneID" id="104610119"/>
<feature type="compositionally biased region" description="Basic residues" evidence="1">
    <location>
        <begin position="202"/>
        <end position="221"/>
    </location>
</feature>